<dbReference type="RefSeq" id="WP_289164115.1">
    <property type="nucleotide sequence ID" value="NZ_JASZZN010000009.1"/>
</dbReference>
<accession>A0ABT7PJ26</accession>
<dbReference type="EMBL" id="JASZZN010000009">
    <property type="protein sequence ID" value="MDM4016480.1"/>
    <property type="molecule type" value="Genomic_DNA"/>
</dbReference>
<dbReference type="SUPFAM" id="SSF51905">
    <property type="entry name" value="FAD/NAD(P)-binding domain"/>
    <property type="match status" value="1"/>
</dbReference>
<comment type="caution">
    <text evidence="4">The sequence shown here is derived from an EMBL/GenBank/DDBJ whole genome shotgun (WGS) entry which is preliminary data.</text>
</comment>
<dbReference type="InterPro" id="IPR002937">
    <property type="entry name" value="Amino_oxidase"/>
</dbReference>
<dbReference type="GO" id="GO:0016491">
    <property type="term" value="F:oxidoreductase activity"/>
    <property type="evidence" value="ECO:0007669"/>
    <property type="project" value="UniProtKB-KW"/>
</dbReference>
<dbReference type="Gene3D" id="3.50.50.60">
    <property type="entry name" value="FAD/NAD(P)-binding domain"/>
    <property type="match status" value="1"/>
</dbReference>
<dbReference type="Gene3D" id="1.10.3110.10">
    <property type="entry name" value="protoporphyrinogen ix oxidase, domain 3"/>
    <property type="match status" value="1"/>
</dbReference>
<dbReference type="Gene3D" id="3.90.660.20">
    <property type="entry name" value="Protoporphyrinogen oxidase, mitochondrial, domain 2"/>
    <property type="match status" value="1"/>
</dbReference>
<name>A0ABT7PJ26_9BACT</name>
<feature type="domain" description="Amine oxidase" evidence="3">
    <location>
        <begin position="18"/>
        <end position="438"/>
    </location>
</feature>
<keyword evidence="2 4" id="KW-0560">Oxidoreductase</keyword>
<sequence>MNASPNEQTSTVVIGGGVSGLACARVLADAGKSVQVLEASDRVGGRVRTDRVDGLTLDHGFQVLLTAYPACEKLLNYDELRLRRFRPGALVRKNGHFAVLADPWRNPTKAFASALSSVGSLGDTLKVGQLRSESRRGSLDELYQLPNISTLQRLQDAGLTESIIDDFFRPFLGGVFLDESLQTSRRMFEFVFRMFAEGEIAIPADGMAAIPRQLAEALPRGTIRLKTSVRTIEHLERGSRLHLSDGITIDASTVVVATESGAAAKLLNLDSIATKWNQTTTVYFQAPKSPEDSQMLILRGDERCPPAAQDASAPESAIQTMTVLSDIAPEYATRDRSLISISLSERFSDIDIDDAIKMVHNQARSWFGDQVDRWEFVRAYRIPFALPRLDLRTVVKSVRGCEIAKGCPEHVYVCGDHRETASLHGAMNSGMRVASRIIETI</sequence>
<dbReference type="PANTHER" id="PTHR42841">
    <property type="entry name" value="AMINE OXIDASE"/>
    <property type="match status" value="1"/>
</dbReference>
<dbReference type="EC" id="1.-.-.-" evidence="4"/>
<proteinExistence type="predicted"/>
<dbReference type="Proteomes" id="UP001239462">
    <property type="component" value="Unassembled WGS sequence"/>
</dbReference>
<comment type="cofactor">
    <cofactor evidence="1">
        <name>FAD</name>
        <dbReference type="ChEBI" id="CHEBI:57692"/>
    </cofactor>
</comment>
<evidence type="ECO:0000256" key="2">
    <source>
        <dbReference type="ARBA" id="ARBA00023002"/>
    </source>
</evidence>
<dbReference type="InterPro" id="IPR036188">
    <property type="entry name" value="FAD/NAD-bd_sf"/>
</dbReference>
<evidence type="ECO:0000256" key="1">
    <source>
        <dbReference type="ARBA" id="ARBA00001974"/>
    </source>
</evidence>
<reference evidence="4 5" key="1">
    <citation type="submission" date="2023-06" db="EMBL/GenBank/DDBJ databases">
        <title>Roseiconus lacunae JC819 isolated from Gulf of Mannar region, Tamil Nadu.</title>
        <authorList>
            <person name="Pk S."/>
            <person name="Ch S."/>
            <person name="Ch V.R."/>
        </authorList>
    </citation>
    <scope>NUCLEOTIDE SEQUENCE [LARGE SCALE GENOMIC DNA]</scope>
    <source>
        <strain evidence="4 5">JC819</strain>
    </source>
</reference>
<keyword evidence="5" id="KW-1185">Reference proteome</keyword>
<dbReference type="InterPro" id="IPR001613">
    <property type="entry name" value="Flavin_amine_oxidase"/>
</dbReference>
<dbReference type="Pfam" id="PF01593">
    <property type="entry name" value="Amino_oxidase"/>
    <property type="match status" value="1"/>
</dbReference>
<evidence type="ECO:0000259" key="3">
    <source>
        <dbReference type="Pfam" id="PF01593"/>
    </source>
</evidence>
<organism evidence="4 5">
    <name type="scientific">Roseiconus lacunae</name>
    <dbReference type="NCBI Taxonomy" id="2605694"/>
    <lineage>
        <taxon>Bacteria</taxon>
        <taxon>Pseudomonadati</taxon>
        <taxon>Planctomycetota</taxon>
        <taxon>Planctomycetia</taxon>
        <taxon>Pirellulales</taxon>
        <taxon>Pirellulaceae</taxon>
        <taxon>Roseiconus</taxon>
    </lineage>
</organism>
<gene>
    <name evidence="4" type="ORF">QTN89_13635</name>
</gene>
<protein>
    <submittedName>
        <fullName evidence="4">NAD(P)/FAD-dependent oxidoreductase</fullName>
        <ecNumber evidence="4">1.-.-.-</ecNumber>
    </submittedName>
</protein>
<evidence type="ECO:0000313" key="4">
    <source>
        <dbReference type="EMBL" id="MDM4016480.1"/>
    </source>
</evidence>
<dbReference type="PRINTS" id="PR00757">
    <property type="entry name" value="AMINEOXDASEF"/>
</dbReference>
<evidence type="ECO:0000313" key="5">
    <source>
        <dbReference type="Proteomes" id="UP001239462"/>
    </source>
</evidence>